<dbReference type="SMART" id="SM00448">
    <property type="entry name" value="REC"/>
    <property type="match status" value="1"/>
</dbReference>
<keyword evidence="2" id="KW-0597">Phosphoprotein</keyword>
<dbReference type="InterPro" id="IPR011006">
    <property type="entry name" value="CheY-like_superfamily"/>
</dbReference>
<keyword evidence="1" id="KW-0378">Hydrolase</keyword>
<dbReference type="InterPro" id="IPR001789">
    <property type="entry name" value="Sig_transdc_resp-reg_receiver"/>
</dbReference>
<evidence type="ECO:0000259" key="4">
    <source>
        <dbReference type="PROSITE" id="PS50110"/>
    </source>
</evidence>
<dbReference type="Pfam" id="PF07228">
    <property type="entry name" value="SpoIIE"/>
    <property type="match status" value="1"/>
</dbReference>
<dbReference type="GO" id="GO:0016791">
    <property type="term" value="F:phosphatase activity"/>
    <property type="evidence" value="ECO:0007669"/>
    <property type="project" value="TreeGrafter"/>
</dbReference>
<dbReference type="SUPFAM" id="SSF52172">
    <property type="entry name" value="CheY-like"/>
    <property type="match status" value="1"/>
</dbReference>
<dbReference type="InterPro" id="IPR036457">
    <property type="entry name" value="PPM-type-like_dom_sf"/>
</dbReference>
<reference evidence="5" key="1">
    <citation type="journal article" date="2020" name="mSystems">
        <title>Genome- and Community-Level Interaction Insights into Carbon Utilization and Element Cycling Functions of Hydrothermarchaeota in Hydrothermal Sediment.</title>
        <authorList>
            <person name="Zhou Z."/>
            <person name="Liu Y."/>
            <person name="Xu W."/>
            <person name="Pan J."/>
            <person name="Luo Z.H."/>
            <person name="Li M."/>
        </authorList>
    </citation>
    <scope>NUCLEOTIDE SEQUENCE [LARGE SCALE GENOMIC DNA]</scope>
    <source>
        <strain evidence="5">HyVt-443</strain>
    </source>
</reference>
<protein>
    <submittedName>
        <fullName evidence="5">Response regulator</fullName>
    </submittedName>
</protein>
<keyword evidence="3" id="KW-0175">Coiled coil</keyword>
<dbReference type="PROSITE" id="PS50110">
    <property type="entry name" value="RESPONSE_REGULATORY"/>
    <property type="match status" value="1"/>
</dbReference>
<evidence type="ECO:0000313" key="5">
    <source>
        <dbReference type="EMBL" id="HEB95170.1"/>
    </source>
</evidence>
<dbReference type="AlphaFoldDB" id="A0A831RJ08"/>
<dbReference type="InterPro" id="IPR052016">
    <property type="entry name" value="Bact_Sigma-Reg"/>
</dbReference>
<dbReference type="SMART" id="SM00331">
    <property type="entry name" value="PP2C_SIG"/>
    <property type="match status" value="1"/>
</dbReference>
<dbReference type="PANTHER" id="PTHR43156:SF2">
    <property type="entry name" value="STAGE II SPORULATION PROTEIN E"/>
    <property type="match status" value="1"/>
</dbReference>
<evidence type="ECO:0000256" key="3">
    <source>
        <dbReference type="SAM" id="Coils"/>
    </source>
</evidence>
<gene>
    <name evidence="5" type="ORF">ENI96_01905</name>
</gene>
<proteinExistence type="predicted"/>
<dbReference type="PANTHER" id="PTHR43156">
    <property type="entry name" value="STAGE II SPORULATION PROTEIN E-RELATED"/>
    <property type="match status" value="1"/>
</dbReference>
<sequence>MRRDNYTLSMEQENQGRAAFILAVEDEAAVRSAMVAYLEDRDYRVAGVGSGREALQLCARELPDLVLCDLRMPGMDGLELLSELQGMAPELPVIIVSGVNRMEDAIQALKRGAWDYVTKPILDMEILDRAVRRALERVRLQRENRAHLERQEQLNRRLSAALERLRQDEQAARTLQASLLPPSPARLGPWRFRRRIFTSLYLSGDFVDWFPLGRDRTGFYMADVSGHGTASALVTVMLKTLFERYHQSPGAGEEGLLCSPAATLAALNWDLCRLLDDKYLTIFYGVLDARDDRLVYASGGQFPYPLQAEGERLIRRLDDHDQPVGLFDDAGYREFTVALGRTARLLMVSDGILELLTGDGRESRMEQLIGRLEQAGFDCDRLIGMLQLEQREELPDDIAFLTVQREPGDA</sequence>
<feature type="domain" description="Response regulatory" evidence="4">
    <location>
        <begin position="20"/>
        <end position="134"/>
    </location>
</feature>
<organism evidence="5">
    <name type="scientific">Sedimenticola thiotaurini</name>
    <dbReference type="NCBI Taxonomy" id="1543721"/>
    <lineage>
        <taxon>Bacteria</taxon>
        <taxon>Pseudomonadati</taxon>
        <taxon>Pseudomonadota</taxon>
        <taxon>Gammaproteobacteria</taxon>
        <taxon>Chromatiales</taxon>
        <taxon>Sedimenticolaceae</taxon>
        <taxon>Sedimenticola</taxon>
    </lineage>
</organism>
<dbReference type="Gene3D" id="3.40.50.2300">
    <property type="match status" value="1"/>
</dbReference>
<dbReference type="EMBL" id="DRKP01000022">
    <property type="protein sequence ID" value="HEB95170.1"/>
    <property type="molecule type" value="Genomic_DNA"/>
</dbReference>
<dbReference type="Proteomes" id="UP000886251">
    <property type="component" value="Unassembled WGS sequence"/>
</dbReference>
<dbReference type="Pfam" id="PF00072">
    <property type="entry name" value="Response_reg"/>
    <property type="match status" value="1"/>
</dbReference>
<feature type="coiled-coil region" evidence="3">
    <location>
        <begin position="131"/>
        <end position="175"/>
    </location>
</feature>
<comment type="caution">
    <text evidence="5">The sequence shown here is derived from an EMBL/GenBank/DDBJ whole genome shotgun (WGS) entry which is preliminary data.</text>
</comment>
<evidence type="ECO:0000256" key="1">
    <source>
        <dbReference type="ARBA" id="ARBA00022801"/>
    </source>
</evidence>
<name>A0A831RJ08_9GAMM</name>
<evidence type="ECO:0000256" key="2">
    <source>
        <dbReference type="PROSITE-ProRule" id="PRU00169"/>
    </source>
</evidence>
<dbReference type="Gene3D" id="3.60.40.10">
    <property type="entry name" value="PPM-type phosphatase domain"/>
    <property type="match status" value="1"/>
</dbReference>
<dbReference type="InterPro" id="IPR001932">
    <property type="entry name" value="PPM-type_phosphatase-like_dom"/>
</dbReference>
<dbReference type="GO" id="GO:0000160">
    <property type="term" value="P:phosphorelay signal transduction system"/>
    <property type="evidence" value="ECO:0007669"/>
    <property type="project" value="InterPro"/>
</dbReference>
<accession>A0A831RJ08</accession>
<feature type="modified residue" description="4-aspartylphosphate" evidence="2">
    <location>
        <position position="69"/>
    </location>
</feature>